<dbReference type="Proteomes" id="UP000534388">
    <property type="component" value="Unassembled WGS sequence"/>
</dbReference>
<dbReference type="RefSeq" id="WP_182167514.1">
    <property type="nucleotide sequence ID" value="NZ_JACEZT010000029.1"/>
</dbReference>
<accession>A0A7W2IEE9</accession>
<dbReference type="EMBL" id="JACEZT010000029">
    <property type="protein sequence ID" value="MBA5640260.1"/>
    <property type="molecule type" value="Genomic_DNA"/>
</dbReference>
<keyword evidence="2" id="KW-1185">Reference proteome</keyword>
<evidence type="ECO:0008006" key="3">
    <source>
        <dbReference type="Google" id="ProtNLM"/>
    </source>
</evidence>
<gene>
    <name evidence="1" type="ORF">H3H37_24650</name>
</gene>
<comment type="caution">
    <text evidence="1">The sequence shown here is derived from an EMBL/GenBank/DDBJ whole genome shotgun (WGS) entry which is preliminary data.</text>
</comment>
<reference evidence="1 2" key="1">
    <citation type="submission" date="2020-07" db="EMBL/GenBank/DDBJ databases">
        <title>Novel species isolated from subtropical streams in China.</title>
        <authorList>
            <person name="Lu H."/>
        </authorList>
    </citation>
    <scope>NUCLEOTIDE SEQUENCE [LARGE SCALE GENOMIC DNA]</scope>
    <source>
        <strain evidence="1 2">LX20W</strain>
    </source>
</reference>
<name>A0A7W2IEE9_9BURK</name>
<evidence type="ECO:0000313" key="2">
    <source>
        <dbReference type="Proteomes" id="UP000534388"/>
    </source>
</evidence>
<dbReference type="AlphaFoldDB" id="A0A7W2IEE9"/>
<evidence type="ECO:0000313" key="1">
    <source>
        <dbReference type="EMBL" id="MBA5640260.1"/>
    </source>
</evidence>
<organism evidence="1 2">
    <name type="scientific">Rugamonas brunnea</name>
    <dbReference type="NCBI Taxonomy" id="2758569"/>
    <lineage>
        <taxon>Bacteria</taxon>
        <taxon>Pseudomonadati</taxon>
        <taxon>Pseudomonadota</taxon>
        <taxon>Betaproteobacteria</taxon>
        <taxon>Burkholderiales</taxon>
        <taxon>Oxalobacteraceae</taxon>
        <taxon>Telluria group</taxon>
        <taxon>Rugamonas</taxon>
    </lineage>
</organism>
<protein>
    <recommendedName>
        <fullName evidence="3">TIGR02646 family protein</fullName>
    </recommendedName>
</protein>
<proteinExistence type="predicted"/>
<dbReference type="Gene3D" id="1.10.30.50">
    <property type="match status" value="1"/>
</dbReference>
<sequence length="298" mass="33976">MRWVDRNQVLIPLSLDGPGSAAGREKIRATNHFSTTPNKTFNFTAYKEDDVVAALNTLFHGKCAYCEASIKAVQPTDIEHFRPKGRVADCPQHPGYWWLAASWQNLLASCIDCNRRRYQNAIELEHDALDDKFEGEFFLGKGDQFPILGAQYAMLETDDHNAEDPALIDPTHRDPKEHLTWQEIQGLSLIAPRVHNGSLDPYGRHTYRVFGLNRQGLVEARTARMLEIRAQIVFIEQIMDMAITMPEPYATPQKDIALQQLTSLYKYATPEQPFSAMVEHLLDSESERLMNKYARLVS</sequence>